<evidence type="ECO:0000313" key="2">
    <source>
        <dbReference type="Proteomes" id="UP001232001"/>
    </source>
</evidence>
<evidence type="ECO:0000313" key="1">
    <source>
        <dbReference type="EMBL" id="WGH74583.1"/>
    </source>
</evidence>
<keyword evidence="2" id="KW-1185">Reference proteome</keyword>
<dbReference type="EMBL" id="CP122539">
    <property type="protein sequence ID" value="WGH74583.1"/>
    <property type="molecule type" value="Genomic_DNA"/>
</dbReference>
<sequence length="50" mass="5732">MEKIKKEQKEAITFLIKCTEYAQSKGVFSLLEAQNAFNSINTLLPLLEEK</sequence>
<dbReference type="Proteomes" id="UP001232001">
    <property type="component" value="Chromosome"/>
</dbReference>
<dbReference type="RefSeq" id="WP_279650474.1">
    <property type="nucleotide sequence ID" value="NZ_CP122539.1"/>
</dbReference>
<accession>A0ABY8L2J8</accession>
<reference evidence="1 2" key="1">
    <citation type="submission" date="2023-04" db="EMBL/GenBank/DDBJ databases">
        <title>Tenacibaculum tangerinum sp. nov., isolated from sea tidal flat of South Korea.</title>
        <authorList>
            <person name="Lee S.H."/>
            <person name="Kim J.-J."/>
        </authorList>
    </citation>
    <scope>NUCLEOTIDE SEQUENCE [LARGE SCALE GENOMIC DNA]</scope>
    <source>
        <strain evidence="1 2">GRR-S3-23</strain>
    </source>
</reference>
<organism evidence="1 2">
    <name type="scientific">Tenacibaculum tangerinum</name>
    <dbReference type="NCBI Taxonomy" id="3038772"/>
    <lineage>
        <taxon>Bacteria</taxon>
        <taxon>Pseudomonadati</taxon>
        <taxon>Bacteroidota</taxon>
        <taxon>Flavobacteriia</taxon>
        <taxon>Flavobacteriales</taxon>
        <taxon>Flavobacteriaceae</taxon>
        <taxon>Tenacibaculum</taxon>
    </lineage>
</organism>
<protein>
    <submittedName>
        <fullName evidence="1">Uncharacterized protein</fullName>
    </submittedName>
</protein>
<name>A0ABY8L2J8_9FLAO</name>
<proteinExistence type="predicted"/>
<gene>
    <name evidence="1" type="ORF">P8625_10830</name>
</gene>